<proteinExistence type="predicted"/>
<evidence type="ECO:0000256" key="1">
    <source>
        <dbReference type="SAM" id="Coils"/>
    </source>
</evidence>
<dbReference type="Proteomes" id="UP001178507">
    <property type="component" value="Unassembled WGS sequence"/>
</dbReference>
<evidence type="ECO:0000313" key="2">
    <source>
        <dbReference type="EMBL" id="CAJ1397123.1"/>
    </source>
</evidence>
<protein>
    <submittedName>
        <fullName evidence="2">Uncharacterized protein</fullName>
    </submittedName>
</protein>
<comment type="caution">
    <text evidence="2">The sequence shown here is derived from an EMBL/GenBank/DDBJ whole genome shotgun (WGS) entry which is preliminary data.</text>
</comment>
<feature type="coiled-coil region" evidence="1">
    <location>
        <begin position="21"/>
        <end position="48"/>
    </location>
</feature>
<keyword evidence="3" id="KW-1185">Reference proteome</keyword>
<gene>
    <name evidence="2" type="ORF">EVOR1521_LOCUS21204</name>
</gene>
<accession>A0AA36J250</accession>
<keyword evidence="1" id="KW-0175">Coiled coil</keyword>
<dbReference type="AlphaFoldDB" id="A0AA36J250"/>
<name>A0AA36J250_9DINO</name>
<organism evidence="2 3">
    <name type="scientific">Effrenium voratum</name>
    <dbReference type="NCBI Taxonomy" id="2562239"/>
    <lineage>
        <taxon>Eukaryota</taxon>
        <taxon>Sar</taxon>
        <taxon>Alveolata</taxon>
        <taxon>Dinophyceae</taxon>
        <taxon>Suessiales</taxon>
        <taxon>Symbiodiniaceae</taxon>
        <taxon>Effrenium</taxon>
    </lineage>
</organism>
<sequence length="70" mass="7898">MCMSSERPLVSSCATTASSVEARNKARLAEALQEVQRLQQRTDRANQVTQQSEFDLARNLQSRNCLKVGW</sequence>
<dbReference type="EMBL" id="CAUJNA010003255">
    <property type="protein sequence ID" value="CAJ1397123.1"/>
    <property type="molecule type" value="Genomic_DNA"/>
</dbReference>
<reference evidence="2" key="1">
    <citation type="submission" date="2023-08" db="EMBL/GenBank/DDBJ databases">
        <authorList>
            <person name="Chen Y."/>
            <person name="Shah S."/>
            <person name="Dougan E. K."/>
            <person name="Thang M."/>
            <person name="Chan C."/>
        </authorList>
    </citation>
    <scope>NUCLEOTIDE SEQUENCE</scope>
</reference>
<evidence type="ECO:0000313" key="3">
    <source>
        <dbReference type="Proteomes" id="UP001178507"/>
    </source>
</evidence>